<gene>
    <name evidence="1" type="ORF">BKN37_20845</name>
</gene>
<sequence length="99" mass="10911">MSLIAPWLPVFRMPVDSMMSDPAVLAAYKADPLVHHGFFTALLIDLVGTATVIDKTLLTYPGMRHDVCNEPGGEQVIIDITRWVAARVCYEPERPAGMV</sequence>
<dbReference type="RefSeq" id="WP_071028866.1">
    <property type="nucleotide sequence ID" value="NZ_MLQM01000146.1"/>
</dbReference>
<reference evidence="1 2" key="1">
    <citation type="submission" date="2016-10" db="EMBL/GenBank/DDBJ databases">
        <title>Genome sequence of Mycobacterium talmonii.</title>
        <authorList>
            <person name="Greninger A.L."/>
            <person name="Elliott B."/>
            <person name="Vasireddy S."/>
            <person name="Vasireddy R."/>
        </authorList>
    </citation>
    <scope>NUCLEOTIDE SEQUENCE [LARGE SCALE GENOMIC DNA]</scope>
    <source>
        <strain evidence="2">NE-TNMC-100812</strain>
    </source>
</reference>
<dbReference type="Proteomes" id="UP000179734">
    <property type="component" value="Unassembled WGS sequence"/>
</dbReference>
<evidence type="ECO:0000313" key="2">
    <source>
        <dbReference type="Proteomes" id="UP000179734"/>
    </source>
</evidence>
<protein>
    <submittedName>
        <fullName evidence="1">Uncharacterized protein</fullName>
    </submittedName>
</protein>
<dbReference type="InterPro" id="IPR029058">
    <property type="entry name" value="AB_hydrolase_fold"/>
</dbReference>
<dbReference type="AlphaFoldDB" id="A0A1S1NGS7"/>
<comment type="caution">
    <text evidence="1">The sequence shown here is derived from an EMBL/GenBank/DDBJ whole genome shotgun (WGS) entry which is preliminary data.</text>
</comment>
<keyword evidence="2" id="KW-1185">Reference proteome</keyword>
<accession>A0A1S1NGS7</accession>
<dbReference type="EMBL" id="MLQM01000146">
    <property type="protein sequence ID" value="OHU98352.1"/>
    <property type="molecule type" value="Genomic_DNA"/>
</dbReference>
<evidence type="ECO:0000313" key="1">
    <source>
        <dbReference type="EMBL" id="OHU98352.1"/>
    </source>
</evidence>
<dbReference type="Gene3D" id="3.40.50.1820">
    <property type="entry name" value="alpha/beta hydrolase"/>
    <property type="match status" value="1"/>
</dbReference>
<name>A0A1S1NGS7_9MYCO</name>
<proteinExistence type="predicted"/>
<organism evidence="1 2">
    <name type="scientific">Mycobacterium talmoniae</name>
    <dbReference type="NCBI Taxonomy" id="1858794"/>
    <lineage>
        <taxon>Bacteria</taxon>
        <taxon>Bacillati</taxon>
        <taxon>Actinomycetota</taxon>
        <taxon>Actinomycetes</taxon>
        <taxon>Mycobacteriales</taxon>
        <taxon>Mycobacteriaceae</taxon>
        <taxon>Mycobacterium</taxon>
    </lineage>
</organism>